<protein>
    <submittedName>
        <fullName evidence="1">Uncharacterized protein</fullName>
    </submittedName>
</protein>
<dbReference type="AlphaFoldDB" id="A0ABD0JNF0"/>
<organism evidence="1 2">
    <name type="scientific">Batillaria attramentaria</name>
    <dbReference type="NCBI Taxonomy" id="370345"/>
    <lineage>
        <taxon>Eukaryota</taxon>
        <taxon>Metazoa</taxon>
        <taxon>Spiralia</taxon>
        <taxon>Lophotrochozoa</taxon>
        <taxon>Mollusca</taxon>
        <taxon>Gastropoda</taxon>
        <taxon>Caenogastropoda</taxon>
        <taxon>Sorbeoconcha</taxon>
        <taxon>Cerithioidea</taxon>
        <taxon>Batillariidae</taxon>
        <taxon>Batillaria</taxon>
    </lineage>
</organism>
<evidence type="ECO:0000313" key="2">
    <source>
        <dbReference type="Proteomes" id="UP001519460"/>
    </source>
</evidence>
<sequence>MQQVYVDVKTPPSHRQSLASIYAISFQFSLALRPKPALPTIMKGSNRVRLPTGPVRGKASVNGQMVAEGGEDVTEMTLLRWRAASRLSFRAGFKV</sequence>
<evidence type="ECO:0000313" key="1">
    <source>
        <dbReference type="EMBL" id="KAK7476313.1"/>
    </source>
</evidence>
<keyword evidence="2" id="KW-1185">Reference proteome</keyword>
<accession>A0ABD0JNF0</accession>
<gene>
    <name evidence="1" type="ORF">BaRGS_00032431</name>
</gene>
<dbReference type="Proteomes" id="UP001519460">
    <property type="component" value="Unassembled WGS sequence"/>
</dbReference>
<name>A0ABD0JNF0_9CAEN</name>
<proteinExistence type="predicted"/>
<dbReference type="EMBL" id="JACVVK020000379">
    <property type="protein sequence ID" value="KAK7476313.1"/>
    <property type="molecule type" value="Genomic_DNA"/>
</dbReference>
<reference evidence="1 2" key="1">
    <citation type="journal article" date="2023" name="Sci. Data">
        <title>Genome assembly of the Korean intertidal mud-creeper Batillaria attramentaria.</title>
        <authorList>
            <person name="Patra A.K."/>
            <person name="Ho P.T."/>
            <person name="Jun S."/>
            <person name="Lee S.J."/>
            <person name="Kim Y."/>
            <person name="Won Y.J."/>
        </authorList>
    </citation>
    <scope>NUCLEOTIDE SEQUENCE [LARGE SCALE GENOMIC DNA]</scope>
    <source>
        <strain evidence="1">Wonlab-2016</strain>
    </source>
</reference>
<comment type="caution">
    <text evidence="1">The sequence shown here is derived from an EMBL/GenBank/DDBJ whole genome shotgun (WGS) entry which is preliminary data.</text>
</comment>